<proteinExistence type="predicted"/>
<keyword evidence="3" id="KW-1185">Reference proteome</keyword>
<keyword evidence="1" id="KW-0472">Membrane</keyword>
<feature type="transmembrane region" description="Helical" evidence="1">
    <location>
        <begin position="6"/>
        <end position="25"/>
    </location>
</feature>
<evidence type="ECO:0000256" key="1">
    <source>
        <dbReference type="SAM" id="Phobius"/>
    </source>
</evidence>
<dbReference type="RefSeq" id="WP_103266011.1">
    <property type="nucleotide sequence ID" value="NZ_PPQH01000106.1"/>
</dbReference>
<evidence type="ECO:0000313" key="2">
    <source>
        <dbReference type="EMBL" id="SUM46362.1"/>
    </source>
</evidence>
<dbReference type="Proteomes" id="UP000255549">
    <property type="component" value="Unassembled WGS sequence"/>
</dbReference>
<name>A0A380G6H2_STAIN</name>
<dbReference type="EMBL" id="UHDP01000003">
    <property type="protein sequence ID" value="SUM46362.1"/>
    <property type="molecule type" value="Genomic_DNA"/>
</dbReference>
<evidence type="ECO:0000313" key="3">
    <source>
        <dbReference type="Proteomes" id="UP000255549"/>
    </source>
</evidence>
<gene>
    <name evidence="2" type="ORF">NCTC11048_01410</name>
</gene>
<protein>
    <submittedName>
        <fullName evidence="2">Uncharacterized protein</fullName>
    </submittedName>
</protein>
<keyword evidence="1" id="KW-1133">Transmembrane helix</keyword>
<reference evidence="2 3" key="1">
    <citation type="submission" date="2018-06" db="EMBL/GenBank/DDBJ databases">
        <authorList>
            <consortium name="Pathogen Informatics"/>
            <person name="Doyle S."/>
        </authorList>
    </citation>
    <scope>NUCLEOTIDE SEQUENCE [LARGE SCALE GENOMIC DNA]</scope>
    <source>
        <strain evidence="3">NCTC 11048</strain>
    </source>
</reference>
<accession>A0A380G6H2</accession>
<dbReference type="AlphaFoldDB" id="A0A380G6H2"/>
<sequence length="97" mass="11410">MELGLMVSAHLLLIIYMLFFIIREVKRELLSRKLIHLFIDSMHSTMYVSPNKNTTDDELKTIINKYSDTYKVKIVEPNTRIKGINTYVVDFTKNRKG</sequence>
<organism evidence="2 3">
    <name type="scientific">Staphylococcus intermedius NCTC 11048</name>
    <dbReference type="NCBI Taxonomy" id="1141106"/>
    <lineage>
        <taxon>Bacteria</taxon>
        <taxon>Bacillati</taxon>
        <taxon>Bacillota</taxon>
        <taxon>Bacilli</taxon>
        <taxon>Bacillales</taxon>
        <taxon>Staphylococcaceae</taxon>
        <taxon>Staphylococcus</taxon>
        <taxon>Staphylococcus intermedius group</taxon>
    </lineage>
</organism>
<keyword evidence="1" id="KW-0812">Transmembrane</keyword>